<evidence type="ECO:0000313" key="2">
    <source>
        <dbReference type="Proteomes" id="UP001153334"/>
    </source>
</evidence>
<keyword evidence="2" id="KW-1185">Reference proteome</keyword>
<organism evidence="1 2">
    <name type="scientific">Nemania bipapillata</name>
    <dbReference type="NCBI Taxonomy" id="110536"/>
    <lineage>
        <taxon>Eukaryota</taxon>
        <taxon>Fungi</taxon>
        <taxon>Dikarya</taxon>
        <taxon>Ascomycota</taxon>
        <taxon>Pezizomycotina</taxon>
        <taxon>Sordariomycetes</taxon>
        <taxon>Xylariomycetidae</taxon>
        <taxon>Xylariales</taxon>
        <taxon>Xylariaceae</taxon>
        <taxon>Nemania</taxon>
    </lineage>
</organism>
<comment type="caution">
    <text evidence="1">The sequence shown here is derived from an EMBL/GenBank/DDBJ whole genome shotgun (WGS) entry which is preliminary data.</text>
</comment>
<name>A0ACC2INY1_9PEZI</name>
<dbReference type="Proteomes" id="UP001153334">
    <property type="component" value="Unassembled WGS sequence"/>
</dbReference>
<protein>
    <submittedName>
        <fullName evidence="1">Uncharacterized protein</fullName>
    </submittedName>
</protein>
<proteinExistence type="predicted"/>
<sequence>MDTEATPFTSKPLGNLTPRGQRFSKLSDAYFNITSRQTSNNTIHKAFDQDQPQSSTATTGLVTAAPLPVVRPRLSKSQDDLQISGSALAMPGSMKKARRASFDSVDFLEGLSRKMGRNNSSYLSFSKEIETELLSPKVKSQDTTSSTIEGILAQYNACTSSLEVGYDTSRECRGNGDVSISKSPPGPLPEPPPVSYQPTSSVLHAECDSPAPGSSITDSQHLLDVEAQAYELEEAGRALFPSPLNVAQSRPGVKIMWGKQDASTEYVVDELPVNHPFANQKVGDYKEFLRLPMERDISQQLSNISGNIGSSASKFESSDGPRNSPARKGPLQGDEFSSSSFHRVRTRERPVRHIKVVIGRESETSKDTKSSHSAQADSKTGRCDGLSEDGDWVTEATSDAGFDAYTSTLPGRSQIGGFKRAGSSIADYSDEGNEDIVERFGSRERIIQSPTDNIPYKSSDIQRLNESKFAALLPHRHNGFLESTNRRWESASQKRPGQFRPQVLWKSTNPFREIGGRQVKTPKRLVFDFDQNAPPRYEFRDSVSEYEAAAASTKANCGTNQYDTHGSLPSLVSDIGKNDHPSIADAHFDRPADFDADRNRSNRFSQASPNGQGMKLSIYAAERKKQLEDIERREFAAASSYYDPPSANSVRSKFNFELLPLNLAQQKNKRQRDSGETNETESTAVRLKRKHPTSSIDPATSLLERPATAILASRDLSINFSSNWQGHDTDIEDIPTPFSMGRFDEATPNTVSSPDTTPTRRCLWYGRIQRHPAGARNPRQYLPRSRFISPDDYVSDRADRIRRFCFYVLAVLSVLPFFGVLVLSGSFSEAFKWATQGEVDRLTFRQRRFIKIMLLAEIVFYTGIVVTIVVYFEMRNPVPKN</sequence>
<accession>A0ACC2INY1</accession>
<dbReference type="EMBL" id="JAPESX010001156">
    <property type="protein sequence ID" value="KAJ8116849.1"/>
    <property type="molecule type" value="Genomic_DNA"/>
</dbReference>
<gene>
    <name evidence="1" type="ORF">ONZ43_g4348</name>
</gene>
<evidence type="ECO:0000313" key="1">
    <source>
        <dbReference type="EMBL" id="KAJ8116849.1"/>
    </source>
</evidence>
<reference evidence="1" key="1">
    <citation type="submission" date="2022-11" db="EMBL/GenBank/DDBJ databases">
        <title>Genome Sequence of Nemania bipapillata.</title>
        <authorList>
            <person name="Buettner E."/>
        </authorList>
    </citation>
    <scope>NUCLEOTIDE SEQUENCE</scope>
    <source>
        <strain evidence="1">CP14</strain>
    </source>
</reference>